<evidence type="ECO:0000313" key="1">
    <source>
        <dbReference type="Proteomes" id="UP000887579"/>
    </source>
</evidence>
<accession>A0AC34GQT8</accession>
<evidence type="ECO:0000313" key="2">
    <source>
        <dbReference type="WBParaSite" id="ES5_v2.g7089.t1"/>
    </source>
</evidence>
<dbReference type="Proteomes" id="UP000887579">
    <property type="component" value="Unplaced"/>
</dbReference>
<protein>
    <submittedName>
        <fullName evidence="2">Uncharacterized protein</fullName>
    </submittedName>
</protein>
<name>A0AC34GQT8_9BILA</name>
<reference evidence="2" key="1">
    <citation type="submission" date="2022-11" db="UniProtKB">
        <authorList>
            <consortium name="WormBaseParasite"/>
        </authorList>
    </citation>
    <scope>IDENTIFICATION</scope>
</reference>
<organism evidence="1 2">
    <name type="scientific">Panagrolaimus sp. ES5</name>
    <dbReference type="NCBI Taxonomy" id="591445"/>
    <lineage>
        <taxon>Eukaryota</taxon>
        <taxon>Metazoa</taxon>
        <taxon>Ecdysozoa</taxon>
        <taxon>Nematoda</taxon>
        <taxon>Chromadorea</taxon>
        <taxon>Rhabditida</taxon>
        <taxon>Tylenchina</taxon>
        <taxon>Panagrolaimomorpha</taxon>
        <taxon>Panagrolaimoidea</taxon>
        <taxon>Panagrolaimidae</taxon>
        <taxon>Panagrolaimus</taxon>
    </lineage>
</organism>
<proteinExistence type="predicted"/>
<sequence>MMFGKGAYQSVIQEPDLEMQEIGRIGETEELVIEKTFQRSKILKRQFQQKYYMKCVILSTLAIFSILSVTIWMLIQFLSPTLFIVDIATNGQHKKEPHTGGAKQKRAPNLNLCVNFNTLYGVINAKPNKGKPILGRIKRIPNGKVFDYEVCNYADGYVYAMKPVWVTSCRAETATELKHMFIVPHCNRRSPTTSTTARPPAQQQQPKQQPQQQTPQQPQTSSSDRKRVGGSGGILGQPKNPIPTTGKKQSLSGEDIITWRDFEISSLAELKRTYPSNIIESKESQFRLKLARKLHESGNERDD</sequence>
<dbReference type="WBParaSite" id="ES5_v2.g7089.t1">
    <property type="protein sequence ID" value="ES5_v2.g7089.t1"/>
    <property type="gene ID" value="ES5_v2.g7089"/>
</dbReference>